<dbReference type="PANTHER" id="PTHR10742">
    <property type="entry name" value="FLAVIN MONOAMINE OXIDASE"/>
    <property type="match status" value="1"/>
</dbReference>
<dbReference type="InterPro" id="IPR002937">
    <property type="entry name" value="Amino_oxidase"/>
</dbReference>
<name>A0A2T2NHL1_CORCC</name>
<dbReference type="GO" id="GO:0006598">
    <property type="term" value="P:polyamine catabolic process"/>
    <property type="evidence" value="ECO:0007669"/>
    <property type="project" value="TreeGrafter"/>
</dbReference>
<dbReference type="InterPro" id="IPR050281">
    <property type="entry name" value="Flavin_monoamine_oxidase"/>
</dbReference>
<accession>A0A2T2NHL1</accession>
<evidence type="ECO:0000313" key="3">
    <source>
        <dbReference type="Proteomes" id="UP000240883"/>
    </source>
</evidence>
<dbReference type="Pfam" id="PF01593">
    <property type="entry name" value="Amino_oxidase"/>
    <property type="match status" value="1"/>
</dbReference>
<dbReference type="AlphaFoldDB" id="A0A2T2NHL1"/>
<gene>
    <name evidence="2" type="ORF">BS50DRAFT_47339</name>
</gene>
<keyword evidence="3" id="KW-1185">Reference proteome</keyword>
<evidence type="ECO:0000313" key="2">
    <source>
        <dbReference type="EMBL" id="PSN64925.1"/>
    </source>
</evidence>
<reference evidence="2 3" key="1">
    <citation type="journal article" date="2018" name="Front. Microbiol.">
        <title>Genome-Wide Analysis of Corynespora cassiicola Leaf Fall Disease Putative Effectors.</title>
        <authorList>
            <person name="Lopez D."/>
            <person name="Ribeiro S."/>
            <person name="Label P."/>
            <person name="Fumanal B."/>
            <person name="Venisse J.S."/>
            <person name="Kohler A."/>
            <person name="de Oliveira R.R."/>
            <person name="Labutti K."/>
            <person name="Lipzen A."/>
            <person name="Lail K."/>
            <person name="Bauer D."/>
            <person name="Ohm R.A."/>
            <person name="Barry K.W."/>
            <person name="Spatafora J."/>
            <person name="Grigoriev I.V."/>
            <person name="Martin F.M."/>
            <person name="Pujade-Renaud V."/>
        </authorList>
    </citation>
    <scope>NUCLEOTIDE SEQUENCE [LARGE SCALE GENOMIC DNA]</scope>
    <source>
        <strain evidence="2 3">Philippines</strain>
    </source>
</reference>
<proteinExistence type="predicted"/>
<dbReference type="PANTHER" id="PTHR10742:SF313">
    <property type="entry name" value="AMINE OXIDASE"/>
    <property type="match status" value="1"/>
</dbReference>
<dbReference type="SUPFAM" id="SSF51905">
    <property type="entry name" value="FAD/NAD(P)-binding domain"/>
    <property type="match status" value="1"/>
</dbReference>
<protein>
    <submittedName>
        <fullName evidence="2">Polyamine oxidase-like protein</fullName>
    </submittedName>
</protein>
<dbReference type="STRING" id="1448308.A0A2T2NHL1"/>
<dbReference type="SUPFAM" id="SSF54373">
    <property type="entry name" value="FAD-linked reductases, C-terminal domain"/>
    <property type="match status" value="1"/>
</dbReference>
<evidence type="ECO:0000259" key="1">
    <source>
        <dbReference type="Pfam" id="PF01593"/>
    </source>
</evidence>
<sequence>MIHTEFGADPDGKPYVVELGANWVQGLVTEGGPENPIWTFAKEYEIANEYSNYSSILTYNETGAADYADMLDEFEEYYTTSEQNAGYILTDNLQDRSFRAGLRQAGWSPKKNDMAAQAVEWWMWDWETSSTPEESSFVFGITGYNLTFYQYSEDNNFVIDQRGFNYWLKGIASTFLRPNDTRLLLNTIVTDIEYSSDGVTVSMEDGSCIEAEYAICTFSLGVLQNEVVTFKPELPEWKDTSIATFSMGTYTKIFLQFNETFWDPDTQFFLYASPTTRGYYPVWQSLSTEGFIPGSNILFVTVVGPQSYRIEAQDDETTKAEVMEVLREMFPDVYVPEPTAFMYPRWTQIPWSYGSYSNWPTGTTLENHQNLRANVERLYFAGEHTSAEYFGFLQGAWFEGREAGQRIAGQLGKECSNIESGCGNYTTYDVLHGTTTLDEYNAFNGMSVSPFFVAG</sequence>
<feature type="domain" description="Amine oxidase" evidence="1">
    <location>
        <begin position="12"/>
        <end position="407"/>
    </location>
</feature>
<dbReference type="Gene3D" id="3.90.660.10">
    <property type="match status" value="1"/>
</dbReference>
<dbReference type="InterPro" id="IPR036188">
    <property type="entry name" value="FAD/NAD-bd_sf"/>
</dbReference>
<dbReference type="GO" id="GO:0016491">
    <property type="term" value="F:oxidoreductase activity"/>
    <property type="evidence" value="ECO:0007669"/>
    <property type="project" value="InterPro"/>
</dbReference>
<organism evidence="2 3">
    <name type="scientific">Corynespora cassiicola Philippines</name>
    <dbReference type="NCBI Taxonomy" id="1448308"/>
    <lineage>
        <taxon>Eukaryota</taxon>
        <taxon>Fungi</taxon>
        <taxon>Dikarya</taxon>
        <taxon>Ascomycota</taxon>
        <taxon>Pezizomycotina</taxon>
        <taxon>Dothideomycetes</taxon>
        <taxon>Pleosporomycetidae</taxon>
        <taxon>Pleosporales</taxon>
        <taxon>Corynesporascaceae</taxon>
        <taxon>Corynespora</taxon>
    </lineage>
</organism>
<dbReference type="EMBL" id="KZ678137">
    <property type="protein sequence ID" value="PSN64925.1"/>
    <property type="molecule type" value="Genomic_DNA"/>
</dbReference>
<dbReference type="OrthoDB" id="7777654at2759"/>
<dbReference type="Proteomes" id="UP000240883">
    <property type="component" value="Unassembled WGS sequence"/>
</dbReference>
<dbReference type="Gene3D" id="3.50.50.60">
    <property type="entry name" value="FAD/NAD(P)-binding domain"/>
    <property type="match status" value="1"/>
</dbReference>